<dbReference type="EMBL" id="JAKOGI010001451">
    <property type="protein sequence ID" value="KAJ8425557.1"/>
    <property type="molecule type" value="Genomic_DNA"/>
</dbReference>
<dbReference type="PANTHER" id="PTHR47851:SF5">
    <property type="entry name" value="MYB_SANT-LIKE DOMAIN-CONTAINING PROTEIN"/>
    <property type="match status" value="1"/>
</dbReference>
<feature type="compositionally biased region" description="Basic and acidic residues" evidence="1">
    <location>
        <begin position="90"/>
        <end position="99"/>
    </location>
</feature>
<dbReference type="OrthoDB" id="683049at2759"/>
<reference evidence="2" key="1">
    <citation type="submission" date="2022-04" db="EMBL/GenBank/DDBJ databases">
        <title>Carnegiea gigantea Genome sequencing and assembly v2.</title>
        <authorList>
            <person name="Copetti D."/>
            <person name="Sanderson M.J."/>
            <person name="Burquez A."/>
            <person name="Wojciechowski M.F."/>
        </authorList>
    </citation>
    <scope>NUCLEOTIDE SEQUENCE</scope>
    <source>
        <strain evidence="2">SGP5-SGP5p</strain>
        <tissue evidence="2">Aerial part</tissue>
    </source>
</reference>
<name>A0A9Q1GQ61_9CARY</name>
<evidence type="ECO:0000256" key="1">
    <source>
        <dbReference type="SAM" id="MobiDB-lite"/>
    </source>
</evidence>
<feature type="region of interest" description="Disordered" evidence="1">
    <location>
        <begin position="77"/>
        <end position="106"/>
    </location>
</feature>
<dbReference type="PANTHER" id="PTHR47851">
    <property type="entry name" value="OS06G0588700 PROTEIN-RELATED"/>
    <property type="match status" value="1"/>
</dbReference>
<accession>A0A9Q1GQ61</accession>
<proteinExistence type="predicted"/>
<dbReference type="Proteomes" id="UP001153076">
    <property type="component" value="Unassembled WGS sequence"/>
</dbReference>
<protein>
    <submittedName>
        <fullName evidence="2">Uncharacterized protein</fullName>
    </submittedName>
</protein>
<gene>
    <name evidence="2" type="ORF">Cgig2_027533</name>
</gene>
<evidence type="ECO:0000313" key="3">
    <source>
        <dbReference type="Proteomes" id="UP001153076"/>
    </source>
</evidence>
<keyword evidence="3" id="KW-1185">Reference proteome</keyword>
<comment type="caution">
    <text evidence="2">The sequence shown here is derived from an EMBL/GenBank/DDBJ whole genome shotgun (WGS) entry which is preliminary data.</text>
</comment>
<evidence type="ECO:0000313" key="2">
    <source>
        <dbReference type="EMBL" id="KAJ8425557.1"/>
    </source>
</evidence>
<organism evidence="2 3">
    <name type="scientific">Carnegiea gigantea</name>
    <dbReference type="NCBI Taxonomy" id="171969"/>
    <lineage>
        <taxon>Eukaryota</taxon>
        <taxon>Viridiplantae</taxon>
        <taxon>Streptophyta</taxon>
        <taxon>Embryophyta</taxon>
        <taxon>Tracheophyta</taxon>
        <taxon>Spermatophyta</taxon>
        <taxon>Magnoliopsida</taxon>
        <taxon>eudicotyledons</taxon>
        <taxon>Gunneridae</taxon>
        <taxon>Pentapetalae</taxon>
        <taxon>Caryophyllales</taxon>
        <taxon>Cactineae</taxon>
        <taxon>Cactaceae</taxon>
        <taxon>Cactoideae</taxon>
        <taxon>Echinocereeae</taxon>
        <taxon>Carnegiea</taxon>
    </lineage>
</organism>
<sequence>MDIMFSNTFAIGEHSWDLYAPEVNENRGREGQREDEAVEEQENVEVIRNVRTEESGYDDCGVPNISLENIEVDNVDSVEQDGKKKKKACSSKEGKENPTKKIKSKVGTAAGIQSQLDRIVEAAESFVPHFTATSMSNDIPGCTIAECMSLLKTLPSVELGSELYMLGARLFIKRQYREMFITLEDDGDDGIDITKIKKSTTEEDKMNFDDSEDENEEIEMSDDDDDYEQIFFQHELIKRRMLLFITLGAALLEHGGALDDSDMFSLRTKIARSLMSR</sequence>
<dbReference type="AlphaFoldDB" id="A0A9Q1GQ61"/>